<dbReference type="PANTHER" id="PTHR24170">
    <property type="entry name" value="ANKYRIN REPEAT DOMAIN-CONTAINING PROTEIN 27"/>
    <property type="match status" value="1"/>
</dbReference>
<dbReference type="GO" id="GO:0051213">
    <property type="term" value="F:dioxygenase activity"/>
    <property type="evidence" value="ECO:0007669"/>
    <property type="project" value="UniProtKB-KW"/>
</dbReference>
<feature type="domain" description="VPS9" evidence="1">
    <location>
        <begin position="231"/>
        <end position="383"/>
    </location>
</feature>
<dbReference type="Proteomes" id="UP001152797">
    <property type="component" value="Unassembled WGS sequence"/>
</dbReference>
<dbReference type="InterPro" id="IPR003123">
    <property type="entry name" value="VPS9"/>
</dbReference>
<dbReference type="GO" id="GO:0005085">
    <property type="term" value="F:guanyl-nucleotide exchange factor activity"/>
    <property type="evidence" value="ECO:0007669"/>
    <property type="project" value="TreeGrafter"/>
</dbReference>
<evidence type="ECO:0000313" key="4">
    <source>
        <dbReference type="Proteomes" id="UP001152797"/>
    </source>
</evidence>
<comment type="caution">
    <text evidence="2">The sequence shown here is derived from an EMBL/GenBank/DDBJ whole genome shotgun (WGS) entry which is preliminary data.</text>
</comment>
<keyword evidence="4" id="KW-1185">Reference proteome</keyword>
<dbReference type="OrthoDB" id="411646at2759"/>
<dbReference type="Pfam" id="PF02204">
    <property type="entry name" value="VPS9"/>
    <property type="match status" value="1"/>
</dbReference>
<name>A0A9P1CN81_9DINO</name>
<accession>A0A9P1CN81</accession>
<dbReference type="EMBL" id="CAMXCT020001891">
    <property type="protein sequence ID" value="CAL1147313.1"/>
    <property type="molecule type" value="Genomic_DNA"/>
</dbReference>
<dbReference type="InterPro" id="IPR037191">
    <property type="entry name" value="VPS9_dom_sf"/>
</dbReference>
<dbReference type="PANTHER" id="PTHR24170:SF1">
    <property type="entry name" value="DOMAIN PROTEIN, PUTATIVE (AFU_ORTHOLOGUE AFUA_1G09870)-RELATED"/>
    <property type="match status" value="1"/>
</dbReference>
<evidence type="ECO:0000259" key="1">
    <source>
        <dbReference type="PROSITE" id="PS51205"/>
    </source>
</evidence>
<dbReference type="GO" id="GO:0000149">
    <property type="term" value="F:SNARE binding"/>
    <property type="evidence" value="ECO:0007669"/>
    <property type="project" value="TreeGrafter"/>
</dbReference>
<dbReference type="GO" id="GO:0005769">
    <property type="term" value="C:early endosome"/>
    <property type="evidence" value="ECO:0007669"/>
    <property type="project" value="TreeGrafter"/>
</dbReference>
<dbReference type="GO" id="GO:0005770">
    <property type="term" value="C:late endosome"/>
    <property type="evidence" value="ECO:0007669"/>
    <property type="project" value="TreeGrafter"/>
</dbReference>
<dbReference type="InterPro" id="IPR051248">
    <property type="entry name" value="UPF0507/Ank_repeat_27"/>
</dbReference>
<reference evidence="2" key="1">
    <citation type="submission" date="2022-10" db="EMBL/GenBank/DDBJ databases">
        <authorList>
            <person name="Chen Y."/>
            <person name="Dougan E. K."/>
            <person name="Chan C."/>
            <person name="Rhodes N."/>
            <person name="Thang M."/>
        </authorList>
    </citation>
    <scope>NUCLEOTIDE SEQUENCE</scope>
</reference>
<dbReference type="PROSITE" id="PS51205">
    <property type="entry name" value="VPS9"/>
    <property type="match status" value="1"/>
</dbReference>
<dbReference type="GO" id="GO:0045022">
    <property type="term" value="P:early endosome to late endosome transport"/>
    <property type="evidence" value="ECO:0007669"/>
    <property type="project" value="TreeGrafter"/>
</dbReference>
<dbReference type="AlphaFoldDB" id="A0A9P1CN81"/>
<organism evidence="2">
    <name type="scientific">Cladocopium goreaui</name>
    <dbReference type="NCBI Taxonomy" id="2562237"/>
    <lineage>
        <taxon>Eukaryota</taxon>
        <taxon>Sar</taxon>
        <taxon>Alveolata</taxon>
        <taxon>Dinophyceae</taxon>
        <taxon>Suessiales</taxon>
        <taxon>Symbiodiniaceae</taxon>
        <taxon>Cladocopium</taxon>
    </lineage>
</organism>
<evidence type="ECO:0000313" key="2">
    <source>
        <dbReference type="EMBL" id="CAI3993938.1"/>
    </source>
</evidence>
<dbReference type="GO" id="GO:0030133">
    <property type="term" value="C:transport vesicle"/>
    <property type="evidence" value="ECO:0007669"/>
    <property type="project" value="TreeGrafter"/>
</dbReference>
<reference evidence="3 4" key="2">
    <citation type="submission" date="2024-05" db="EMBL/GenBank/DDBJ databases">
        <authorList>
            <person name="Chen Y."/>
            <person name="Shah S."/>
            <person name="Dougan E. K."/>
            <person name="Thang M."/>
            <person name="Chan C."/>
        </authorList>
    </citation>
    <scope>NUCLEOTIDE SEQUENCE [LARGE SCALE GENOMIC DNA]</scope>
</reference>
<dbReference type="GO" id="GO:0097422">
    <property type="term" value="C:tubular endosome"/>
    <property type="evidence" value="ECO:0007669"/>
    <property type="project" value="TreeGrafter"/>
</dbReference>
<dbReference type="EMBL" id="CAMXCT010001891">
    <property type="protein sequence ID" value="CAI3993938.1"/>
    <property type="molecule type" value="Genomic_DNA"/>
</dbReference>
<protein>
    <submittedName>
        <fullName evidence="3">Acireductone dioxygenase (Acireductone dioxygenase (Fe(2+)-requiring)) (ARD') (Fe-ARD) (Acireductone dioxygenase (Ni(2+)-requiring)) (ARD) (Ni-ARD)</fullName>
    </submittedName>
</protein>
<dbReference type="SUPFAM" id="SSF109993">
    <property type="entry name" value="VPS9 domain"/>
    <property type="match status" value="1"/>
</dbReference>
<proteinExistence type="predicted"/>
<gene>
    <name evidence="2" type="ORF">C1SCF055_LOCUS20634</name>
</gene>
<dbReference type="Gene3D" id="1.20.1050.80">
    <property type="entry name" value="VPS9 domain"/>
    <property type="match status" value="1"/>
</dbReference>
<keyword evidence="3" id="KW-0560">Oxidoreductase</keyword>
<keyword evidence="3" id="KW-0223">Dioxygenase</keyword>
<sequence>MSSRRQEDLSQNRFLQVLRASFEGIYRQAAQRGDRTVILVPCAECLEAEHFGQSFVETHLLQASPMPGCFMNHLGQGVEIKENSVATQLGFQEHRLCEVLQKDSMYDLSNTFKVLVIDKPLIGRFKPLSAAVPEPGSAGNLDDLLLHSPSIQGESFDEVDRFRKTFVQVPGCENRTAERIREIVTEAVDKLSRQHKVTSASQVAQLEFKVSRQAYTALYSFIFPHLQSLLTEKEDQLQRSVRSYASPDDLLKAVPGGERLCFVDVTESAAELELLEGKIAPHEKIECVDKAHALLQKSIASLAPERSSTPMEITGDDVLSLFILVVYRSQVKNFLAHVCHMEMYLQGPSRSGGGARFEEAGYAVSALQAGLQFFMEEERPVAPTGPSVFSCLGSQGPEEASHLQGLVRSARAQAAR</sequence>
<evidence type="ECO:0000313" key="3">
    <source>
        <dbReference type="EMBL" id="CAL4781250.1"/>
    </source>
</evidence>
<dbReference type="EMBL" id="CAMXCT030001891">
    <property type="protein sequence ID" value="CAL4781250.1"/>
    <property type="molecule type" value="Genomic_DNA"/>
</dbReference>
<dbReference type="GO" id="GO:0005886">
    <property type="term" value="C:plasma membrane"/>
    <property type="evidence" value="ECO:0007669"/>
    <property type="project" value="TreeGrafter"/>
</dbReference>